<reference evidence="4" key="1">
    <citation type="submission" date="2020-02" db="EMBL/GenBank/DDBJ databases">
        <authorList>
            <person name="Meier V. D."/>
        </authorList>
    </citation>
    <scope>NUCLEOTIDE SEQUENCE</scope>
    <source>
        <strain evidence="4">AVDCRST_MAG87</strain>
    </source>
</reference>
<evidence type="ECO:0000313" key="4">
    <source>
        <dbReference type="EMBL" id="CAA9576239.1"/>
    </source>
</evidence>
<dbReference type="GO" id="GO:0008237">
    <property type="term" value="F:metallopeptidase activity"/>
    <property type="evidence" value="ECO:0007669"/>
    <property type="project" value="InterPro"/>
</dbReference>
<dbReference type="AlphaFoldDB" id="A0A6J4VH63"/>
<dbReference type="GO" id="GO:0008270">
    <property type="term" value="F:zinc ion binding"/>
    <property type="evidence" value="ECO:0007669"/>
    <property type="project" value="InterPro"/>
</dbReference>
<dbReference type="PANTHER" id="PTHR45726:SF3">
    <property type="entry name" value="LEUKOTRIENE A-4 HYDROLASE"/>
    <property type="match status" value="1"/>
</dbReference>
<evidence type="ECO:0000256" key="1">
    <source>
        <dbReference type="PIRSR" id="PIRSR634015-1"/>
    </source>
</evidence>
<dbReference type="Gene3D" id="1.10.390.10">
    <property type="entry name" value="Neutral Protease Domain 2"/>
    <property type="match status" value="1"/>
</dbReference>
<feature type="binding site" evidence="2">
    <location>
        <position position="395"/>
    </location>
    <ligand>
        <name>Zn(2+)</name>
        <dbReference type="ChEBI" id="CHEBI:29105"/>
        <note>catalytic</note>
    </ligand>
</feature>
<dbReference type="Pfam" id="PF01433">
    <property type="entry name" value="Peptidase_M1"/>
    <property type="match status" value="1"/>
</dbReference>
<accession>A0A6J4VH63</accession>
<dbReference type="SUPFAM" id="SSF55486">
    <property type="entry name" value="Metalloproteases ('zincins'), catalytic domain"/>
    <property type="match status" value="1"/>
</dbReference>
<proteinExistence type="predicted"/>
<dbReference type="PANTHER" id="PTHR45726">
    <property type="entry name" value="LEUKOTRIENE A-4 HYDROLASE"/>
    <property type="match status" value="1"/>
</dbReference>
<feature type="active site" description="Proton donor" evidence="1">
    <location>
        <position position="458"/>
    </location>
</feature>
<feature type="domain" description="Peptidase M1 membrane alanine aminopeptidase" evidence="3">
    <location>
        <begin position="309"/>
        <end position="517"/>
    </location>
</feature>
<dbReference type="InterPro" id="IPR014782">
    <property type="entry name" value="Peptidase_M1_dom"/>
</dbReference>
<sequence length="529" mass="57966">MTFASRPSSARMSLQVQTGALLGALLFAPFAGLAQTPPAPHRPVMPGILDAIQPDERDIVTDSVPPDLSTYTISAELMTDGASAAAPEIRGSLRLGWTNTTGETLDALPFRLYANGPDREHDAITIAGATVDGEPVEPTLTVDNSILTVPFAEPLERGEDSIVELSFVSVLPVDSSSHYGIFGFDSEEGSLAMAQWYPIVAGRDPDDGWMLDPPSENGDPVFSDTALYDVSVRIEERFELVTTGVEQRDPGAATDGRVTRRFLSGPVRDFTMVADDDLGLRTRDVEGITINSWFPTGQERVGDAVATYTAQALTIFEELLGPYPYTELDIVSVPLNGAAGVEFPQLIYIGQGYYDAGQTLQTPNALDFTVAHEVIHEWFYALVGNNQYDHAFIDEGLTNFLSAQVYFERQYDEAVAARVVDRYLVDPFDSTVRRGDDQIVDQPTDDFPTGNSYVYAAYVKAPLGFRAIQAEIGDTAFFAALRAYVSEFQFRVATPDDLLDAFEEASGEDLGELWRHWFEAAEGERDLQD</sequence>
<gene>
    <name evidence="4" type="ORF">AVDCRST_MAG87-2894</name>
</gene>
<keyword evidence="2" id="KW-0862">Zinc</keyword>
<evidence type="ECO:0000256" key="2">
    <source>
        <dbReference type="PIRSR" id="PIRSR634015-3"/>
    </source>
</evidence>
<protein>
    <recommendedName>
        <fullName evidence="3">Peptidase M1 membrane alanine aminopeptidase domain-containing protein</fullName>
    </recommendedName>
</protein>
<dbReference type="InterPro" id="IPR034015">
    <property type="entry name" value="M1_LTA4H"/>
</dbReference>
<dbReference type="EMBL" id="CADCWJ010000640">
    <property type="protein sequence ID" value="CAA9576239.1"/>
    <property type="molecule type" value="Genomic_DNA"/>
</dbReference>
<feature type="active site" description="Proton acceptor" evidence="1">
    <location>
        <position position="373"/>
    </location>
</feature>
<dbReference type="CDD" id="cd09604">
    <property type="entry name" value="M1_APN_like"/>
    <property type="match status" value="1"/>
</dbReference>
<name>A0A6J4VH63_9BACT</name>
<feature type="binding site" evidence="2">
    <location>
        <position position="372"/>
    </location>
    <ligand>
        <name>Zn(2+)</name>
        <dbReference type="ChEBI" id="CHEBI:29105"/>
        <note>catalytic</note>
    </ligand>
</feature>
<comment type="cofactor">
    <cofactor evidence="2">
        <name>Zn(2+)</name>
        <dbReference type="ChEBI" id="CHEBI:29105"/>
    </cofactor>
    <text evidence="2">Binds 1 zinc ion per subunit.</text>
</comment>
<dbReference type="InterPro" id="IPR027268">
    <property type="entry name" value="Peptidase_M4/M1_CTD_sf"/>
</dbReference>
<evidence type="ECO:0000259" key="3">
    <source>
        <dbReference type="Pfam" id="PF01433"/>
    </source>
</evidence>
<keyword evidence="2" id="KW-0479">Metal-binding</keyword>
<feature type="binding site" evidence="2">
    <location>
        <position position="376"/>
    </location>
    <ligand>
        <name>Zn(2+)</name>
        <dbReference type="ChEBI" id="CHEBI:29105"/>
        <note>catalytic</note>
    </ligand>
</feature>
<organism evidence="4">
    <name type="scientific">uncultured Thermomicrobiales bacterium</name>
    <dbReference type="NCBI Taxonomy" id="1645740"/>
    <lineage>
        <taxon>Bacteria</taxon>
        <taxon>Pseudomonadati</taxon>
        <taxon>Thermomicrobiota</taxon>
        <taxon>Thermomicrobia</taxon>
        <taxon>Thermomicrobiales</taxon>
        <taxon>environmental samples</taxon>
    </lineage>
</organism>